<evidence type="ECO:0000313" key="1">
    <source>
        <dbReference type="EMBL" id="EIR21114.1"/>
    </source>
</evidence>
<gene>
    <name evidence="1" type="ORF">YPPY08_1639</name>
</gene>
<name>A0AB72ZLY5_YERPE</name>
<comment type="caution">
    <text evidence="1">The sequence shown here is derived from an EMBL/GenBank/DDBJ whole genome shotgun (WGS) entry which is preliminary data.</text>
</comment>
<protein>
    <submittedName>
        <fullName evidence="1">Uncharacterized protein</fullName>
    </submittedName>
</protein>
<feature type="non-terminal residue" evidence="1">
    <location>
        <position position="43"/>
    </location>
</feature>
<organism evidence="1 2">
    <name type="scientific">Yersinia pestis PY-08</name>
    <dbReference type="NCBI Taxonomy" id="992134"/>
    <lineage>
        <taxon>Bacteria</taxon>
        <taxon>Pseudomonadati</taxon>
        <taxon>Pseudomonadota</taxon>
        <taxon>Gammaproteobacteria</taxon>
        <taxon>Enterobacterales</taxon>
        <taxon>Yersiniaceae</taxon>
        <taxon>Yersinia</taxon>
    </lineage>
</organism>
<accession>A0AB72ZLY5</accession>
<dbReference type="EMBL" id="AKRT01000212">
    <property type="protein sequence ID" value="EIR21114.1"/>
    <property type="molecule type" value="Genomic_DNA"/>
</dbReference>
<dbReference type="AlphaFoldDB" id="A0AB72ZLY5"/>
<proteinExistence type="predicted"/>
<dbReference type="Proteomes" id="UP000003231">
    <property type="component" value="Unassembled WGS sequence"/>
</dbReference>
<evidence type="ECO:0000313" key="2">
    <source>
        <dbReference type="Proteomes" id="UP000003231"/>
    </source>
</evidence>
<sequence length="43" mass="4874">MYQIIQYINILQRGIEGCGLIKIDKAAVNVWPRLLFQPLDTAG</sequence>
<reference evidence="1 2" key="1">
    <citation type="submission" date="2012-05" db="EMBL/GenBank/DDBJ databases">
        <title>Genome sequence of Yersinia Pestis PY-08.</title>
        <authorList>
            <person name="Santana-Cruz I."/>
            <person name="Sengamalay N."/>
            <person name="McCracken C."/>
            <person name="Daugherty S.C."/>
            <person name="Maroo A."/>
            <person name="Vara P.G."/>
            <person name="Tallon L.J."/>
            <person name="Sadzewicz L."/>
            <person name="Vinetz J.M."/>
            <person name="Cespedes Zambrano M.J."/>
            <person name="Fraser-Liggett C.M."/>
            <person name="Tettelin H."/>
        </authorList>
    </citation>
    <scope>NUCLEOTIDE SEQUENCE [LARGE SCALE GENOMIC DNA]</scope>
    <source>
        <strain evidence="1 2">PY-08</strain>
    </source>
</reference>